<dbReference type="SUPFAM" id="SSF55073">
    <property type="entry name" value="Nucleotide cyclase"/>
    <property type="match status" value="1"/>
</dbReference>
<evidence type="ECO:0000313" key="3">
    <source>
        <dbReference type="EMBL" id="KAF4717621.1"/>
    </source>
</evidence>
<comment type="caution">
    <text evidence="3">The sequence shown here is derived from an EMBL/GenBank/DDBJ whole genome shotgun (WGS) entry which is preliminary data.</text>
</comment>
<dbReference type="Proteomes" id="UP000574390">
    <property type="component" value="Unassembled WGS sequence"/>
</dbReference>
<gene>
    <name evidence="3" type="ORF">FOZ62_018583</name>
</gene>
<feature type="region of interest" description="Disordered" evidence="1">
    <location>
        <begin position="426"/>
        <end position="457"/>
    </location>
</feature>
<organism evidence="3 4">
    <name type="scientific">Perkinsus olseni</name>
    <name type="common">Perkinsus atlanticus</name>
    <dbReference type="NCBI Taxonomy" id="32597"/>
    <lineage>
        <taxon>Eukaryota</taxon>
        <taxon>Sar</taxon>
        <taxon>Alveolata</taxon>
        <taxon>Perkinsozoa</taxon>
        <taxon>Perkinsea</taxon>
        <taxon>Perkinsida</taxon>
        <taxon>Perkinsidae</taxon>
        <taxon>Perkinsus</taxon>
    </lineage>
</organism>
<name>A0A7J6RBC1_PEROL</name>
<dbReference type="PROSITE" id="PS50125">
    <property type="entry name" value="GUANYLATE_CYCLASE_2"/>
    <property type="match status" value="1"/>
</dbReference>
<dbReference type="GO" id="GO:0009190">
    <property type="term" value="P:cyclic nucleotide biosynthetic process"/>
    <property type="evidence" value="ECO:0007669"/>
    <property type="project" value="InterPro"/>
</dbReference>
<dbReference type="InterPro" id="IPR029787">
    <property type="entry name" value="Nucleotide_cyclase"/>
</dbReference>
<dbReference type="Gene3D" id="3.30.70.1230">
    <property type="entry name" value="Nucleotide cyclase"/>
    <property type="match status" value="1"/>
</dbReference>
<sequence>MVNRQARHRMAVEVLQRILPPASAKRVIGGVYDDLENYREVTIVTCVVEGLGLNDPPKAIASLNKYFNELDNTLKERKALLKMEACDDSYSFICGLSPENAADHTVESLDFARTMIEVAAATDTGLRVRAGVHTIRRMLGGLIRTLCPSDEVEEARHAAVRGVYGCIHLTQEARESYERQKAPLCDNPPPTSVADEGIRATEDIEQADISVEGSIKPPRAVGNRSLDCITIGDPQTTVGDAVRTDHKAPIGSFRWRPVKNTTAVPAGISHSGRKMQADHARDEREENDVAELRARVQQLEGENSILRESIKITTQMTYWQTLSIEGDPSLRPGLNDVEAATPPAAIELGEVQRGMNSSVPTEGHGSGACLSASGAPGLKWKWLEVEKELRARQALRTPKEGSEAKKLVGDFLVCMEEACEVCDDVASRESPQSRHSVAKREASSLDKWSDSGKTQNALSRLSAEQQLLRKENEARIGREVLPNA</sequence>
<proteinExistence type="predicted"/>
<accession>A0A7J6RBC1</accession>
<dbReference type="InterPro" id="IPR001054">
    <property type="entry name" value="A/G_cyclase"/>
</dbReference>
<protein>
    <recommendedName>
        <fullName evidence="2">Guanylate cyclase domain-containing protein</fullName>
    </recommendedName>
</protein>
<reference evidence="3 4" key="1">
    <citation type="submission" date="2020-04" db="EMBL/GenBank/DDBJ databases">
        <title>Perkinsus olseni comparative genomics.</title>
        <authorList>
            <person name="Bogema D.R."/>
        </authorList>
    </citation>
    <scope>NUCLEOTIDE SEQUENCE [LARGE SCALE GENOMIC DNA]</scope>
    <source>
        <strain evidence="3">ATCC PRA-205</strain>
    </source>
</reference>
<feature type="compositionally biased region" description="Basic and acidic residues" evidence="1">
    <location>
        <begin position="275"/>
        <end position="284"/>
    </location>
</feature>
<feature type="compositionally biased region" description="Basic and acidic residues" evidence="1">
    <location>
        <begin position="438"/>
        <end position="450"/>
    </location>
</feature>
<evidence type="ECO:0000313" key="4">
    <source>
        <dbReference type="Proteomes" id="UP000574390"/>
    </source>
</evidence>
<dbReference type="EMBL" id="JABANM010023592">
    <property type="protein sequence ID" value="KAF4717621.1"/>
    <property type="molecule type" value="Genomic_DNA"/>
</dbReference>
<dbReference type="AlphaFoldDB" id="A0A7J6RBC1"/>
<feature type="region of interest" description="Disordered" evidence="1">
    <location>
        <begin position="264"/>
        <end position="287"/>
    </location>
</feature>
<dbReference type="GO" id="GO:0035556">
    <property type="term" value="P:intracellular signal transduction"/>
    <property type="evidence" value="ECO:0007669"/>
    <property type="project" value="InterPro"/>
</dbReference>
<dbReference type="Pfam" id="PF00211">
    <property type="entry name" value="Guanylate_cyc"/>
    <property type="match status" value="1"/>
</dbReference>
<evidence type="ECO:0000259" key="2">
    <source>
        <dbReference type="PROSITE" id="PS50125"/>
    </source>
</evidence>
<evidence type="ECO:0000256" key="1">
    <source>
        <dbReference type="SAM" id="MobiDB-lite"/>
    </source>
</evidence>
<feature type="domain" description="Guanylate cyclase" evidence="2">
    <location>
        <begin position="29"/>
        <end position="134"/>
    </location>
</feature>